<gene>
    <name evidence="2" type="ORF">GGQ96_003490</name>
</gene>
<sequence length="270" mass="28301">MSAAGWLDAAVTTIALCWRVERRDGVTIGLTAHDRDLEIDGLVHRAAPGMVPSAITRSVGLEADTMDVSGALTGDAFSPRDLLAGRWDGARVTIFAADWTGAGAPVPLGEGTIGAVELGDHGFTAELLGAAAALDRPAVEATAPECRAALGDRRCRAALRRHWARVRAIDERTLLSDVDEPVADAFGNGMVRWFGGANGGLETAVAQSAGRRLVLIAPPAFAVVADTLVELVEGCDKSFATCRDRFGNAANFRGEPHLPGLDLITRWPGG</sequence>
<accession>A0A7W7EZ40</accession>
<dbReference type="AlphaFoldDB" id="A0A7W7EZ40"/>
<name>A0A7W7EZ40_9SPHN</name>
<evidence type="ECO:0000259" key="1">
    <source>
        <dbReference type="Pfam" id="PF09356"/>
    </source>
</evidence>
<reference evidence="2 3" key="1">
    <citation type="submission" date="2020-08" db="EMBL/GenBank/DDBJ databases">
        <title>Genomic Encyclopedia of Type Strains, Phase IV (KMG-IV): sequencing the most valuable type-strain genomes for metagenomic binning, comparative biology and taxonomic classification.</title>
        <authorList>
            <person name="Goeker M."/>
        </authorList>
    </citation>
    <scope>NUCLEOTIDE SEQUENCE [LARGE SCALE GENOMIC DNA]</scope>
    <source>
        <strain evidence="2 3">DSM 15867</strain>
    </source>
</reference>
<protein>
    <submittedName>
        <fullName evidence="2">Putative phage protein (TIGR02218 family)</fullName>
    </submittedName>
</protein>
<proteinExistence type="predicted"/>
<dbReference type="InterPro" id="IPR011928">
    <property type="entry name" value="Phage_phiJL001_Gp84"/>
</dbReference>
<evidence type="ECO:0000313" key="3">
    <source>
        <dbReference type="Proteomes" id="UP000574769"/>
    </source>
</evidence>
<comment type="caution">
    <text evidence="2">The sequence shown here is derived from an EMBL/GenBank/DDBJ whole genome shotgun (WGS) entry which is preliminary data.</text>
</comment>
<dbReference type="NCBIfam" id="TIGR02218">
    <property type="entry name" value="phg_TIGR02218"/>
    <property type="match status" value="1"/>
</dbReference>
<dbReference type="InterPro" id="IPR018964">
    <property type="entry name" value="Phage_phiJL001_Gp84_C"/>
</dbReference>
<dbReference type="EMBL" id="JACHNY010000009">
    <property type="protein sequence ID" value="MBB4619337.1"/>
    <property type="molecule type" value="Genomic_DNA"/>
</dbReference>
<dbReference type="Pfam" id="PF09931">
    <property type="entry name" value="Phage_phiJL001_Gp84_N"/>
    <property type="match status" value="1"/>
</dbReference>
<feature type="domain" description="Bacteriophage phiJL001 Gp84 C-terminal" evidence="1">
    <location>
        <begin position="185"/>
        <end position="262"/>
    </location>
</feature>
<dbReference type="RefSeq" id="WP_184116661.1">
    <property type="nucleotide sequence ID" value="NZ_JACHNY010000009.1"/>
</dbReference>
<evidence type="ECO:0000313" key="2">
    <source>
        <dbReference type="EMBL" id="MBB4619337.1"/>
    </source>
</evidence>
<dbReference type="Proteomes" id="UP000574769">
    <property type="component" value="Unassembled WGS sequence"/>
</dbReference>
<keyword evidence="3" id="KW-1185">Reference proteome</keyword>
<organism evidence="2 3">
    <name type="scientific">Sphingomonas abaci</name>
    <dbReference type="NCBI Taxonomy" id="237611"/>
    <lineage>
        <taxon>Bacteria</taxon>
        <taxon>Pseudomonadati</taxon>
        <taxon>Pseudomonadota</taxon>
        <taxon>Alphaproteobacteria</taxon>
        <taxon>Sphingomonadales</taxon>
        <taxon>Sphingomonadaceae</taxon>
        <taxon>Sphingomonas</taxon>
    </lineage>
</organism>
<dbReference type="Pfam" id="PF09356">
    <property type="entry name" value="Phage_BR0599"/>
    <property type="match status" value="1"/>
</dbReference>